<dbReference type="InterPro" id="IPR018060">
    <property type="entry name" value="HTH_AraC"/>
</dbReference>
<keyword evidence="2" id="KW-0238">DNA-binding</keyword>
<keyword evidence="6" id="KW-1185">Reference proteome</keyword>
<sequence>MGNTIDQEVAVAKAIEYMKENLDKDITSEELARRVGYSPFHFSRIFKEITGVSPRHFLSALRIESGKRVLVNSSSSSVLKALLTVGFKSLGTFSSKFKHFVGLSPKQFQLSTEELTDFINHFGKSQTASHLEVGKPPMLTCKLEVPVNFKGVIFVGLFPRPIPDQKPIVGTAFTQQQTSCTFSEIPPGSYFLLVTAIKISLNPRDYFLLDTALRGKYDKMIEVREDTRLELKLTLREPVPSDPPILINLPKLLLEKERNKAN</sequence>
<evidence type="ECO:0000313" key="6">
    <source>
        <dbReference type="Proteomes" id="UP001516662"/>
    </source>
</evidence>
<reference evidence="5 6" key="1">
    <citation type="submission" date="2020-10" db="EMBL/GenBank/DDBJ databases">
        <title>Bacillus sp. HD4P25, an endophyte from a halophyte.</title>
        <authorList>
            <person name="Sun J.-Q."/>
        </authorList>
    </citation>
    <scope>NUCLEOTIDE SEQUENCE [LARGE SCALE GENOMIC DNA]</scope>
    <source>
        <strain evidence="5 6">YIM 93174</strain>
    </source>
</reference>
<dbReference type="PANTHER" id="PTHR43280:SF2">
    <property type="entry name" value="HTH-TYPE TRANSCRIPTIONAL REGULATOR EXSA"/>
    <property type="match status" value="1"/>
</dbReference>
<keyword evidence="3" id="KW-0804">Transcription</keyword>
<dbReference type="Pfam" id="PF12833">
    <property type="entry name" value="HTH_18"/>
    <property type="match status" value="1"/>
</dbReference>
<dbReference type="InterPro" id="IPR009057">
    <property type="entry name" value="Homeodomain-like_sf"/>
</dbReference>
<keyword evidence="1" id="KW-0805">Transcription regulation</keyword>
<accession>A0ABR9QGM2</accession>
<dbReference type="EMBL" id="JADCLJ010000012">
    <property type="protein sequence ID" value="MBE4907637.1"/>
    <property type="molecule type" value="Genomic_DNA"/>
</dbReference>
<evidence type="ECO:0000313" key="5">
    <source>
        <dbReference type="EMBL" id="MBE4907637.1"/>
    </source>
</evidence>
<dbReference type="InterPro" id="IPR018062">
    <property type="entry name" value="HTH_AraC-typ_CS"/>
</dbReference>
<protein>
    <submittedName>
        <fullName evidence="5">Helix-turn-helix transcriptional regulator</fullName>
    </submittedName>
</protein>
<evidence type="ECO:0000256" key="3">
    <source>
        <dbReference type="ARBA" id="ARBA00023163"/>
    </source>
</evidence>
<evidence type="ECO:0000256" key="2">
    <source>
        <dbReference type="ARBA" id="ARBA00023125"/>
    </source>
</evidence>
<gene>
    <name evidence="5" type="ORF">IMZ08_06175</name>
</gene>
<proteinExistence type="predicted"/>
<dbReference type="Proteomes" id="UP001516662">
    <property type="component" value="Unassembled WGS sequence"/>
</dbReference>
<dbReference type="PANTHER" id="PTHR43280">
    <property type="entry name" value="ARAC-FAMILY TRANSCRIPTIONAL REGULATOR"/>
    <property type="match status" value="1"/>
</dbReference>
<comment type="caution">
    <text evidence="5">The sequence shown here is derived from an EMBL/GenBank/DDBJ whole genome shotgun (WGS) entry which is preliminary data.</text>
</comment>
<dbReference type="Gene3D" id="1.10.10.60">
    <property type="entry name" value="Homeodomain-like"/>
    <property type="match status" value="2"/>
</dbReference>
<feature type="domain" description="HTH araC/xylS-type" evidence="4">
    <location>
        <begin position="12"/>
        <end position="111"/>
    </location>
</feature>
<dbReference type="RefSeq" id="WP_193535115.1">
    <property type="nucleotide sequence ID" value="NZ_JADCLJ010000012.1"/>
</dbReference>
<dbReference type="PROSITE" id="PS00041">
    <property type="entry name" value="HTH_ARAC_FAMILY_1"/>
    <property type="match status" value="1"/>
</dbReference>
<dbReference type="SMART" id="SM00342">
    <property type="entry name" value="HTH_ARAC"/>
    <property type="match status" value="1"/>
</dbReference>
<dbReference type="PROSITE" id="PS01124">
    <property type="entry name" value="HTH_ARAC_FAMILY_2"/>
    <property type="match status" value="1"/>
</dbReference>
<evidence type="ECO:0000259" key="4">
    <source>
        <dbReference type="PROSITE" id="PS01124"/>
    </source>
</evidence>
<evidence type="ECO:0000256" key="1">
    <source>
        <dbReference type="ARBA" id="ARBA00023015"/>
    </source>
</evidence>
<name>A0ABR9QGM2_9BACI</name>
<organism evidence="5 6">
    <name type="scientific">Litchfieldia luteola</name>
    <dbReference type="NCBI Taxonomy" id="682179"/>
    <lineage>
        <taxon>Bacteria</taxon>
        <taxon>Bacillati</taxon>
        <taxon>Bacillota</taxon>
        <taxon>Bacilli</taxon>
        <taxon>Bacillales</taxon>
        <taxon>Bacillaceae</taxon>
        <taxon>Litchfieldia</taxon>
    </lineage>
</organism>
<dbReference type="SUPFAM" id="SSF46689">
    <property type="entry name" value="Homeodomain-like"/>
    <property type="match status" value="2"/>
</dbReference>